<dbReference type="InterPro" id="IPR052718">
    <property type="entry name" value="NmrA-type_oxidoreductase"/>
</dbReference>
<dbReference type="Gene3D" id="3.40.50.720">
    <property type="entry name" value="NAD(P)-binding Rossmann-like Domain"/>
    <property type="match status" value="1"/>
</dbReference>
<dbReference type="SUPFAM" id="SSF51735">
    <property type="entry name" value="NAD(P)-binding Rossmann-fold domains"/>
    <property type="match status" value="1"/>
</dbReference>
<protein>
    <submittedName>
        <fullName evidence="2">NAD(P)-dependent oxidoreductase</fullName>
    </submittedName>
</protein>
<dbReference type="AlphaFoldDB" id="A0A919UEC4"/>
<reference evidence="2" key="1">
    <citation type="submission" date="2021-01" db="EMBL/GenBank/DDBJ databases">
        <title>Whole genome shotgun sequence of Dactylosporangium siamense NBRC 106093.</title>
        <authorList>
            <person name="Komaki H."/>
            <person name="Tamura T."/>
        </authorList>
    </citation>
    <scope>NUCLEOTIDE SEQUENCE</scope>
    <source>
        <strain evidence="2">NBRC 106093</strain>
    </source>
</reference>
<comment type="caution">
    <text evidence="2">The sequence shown here is derived from an EMBL/GenBank/DDBJ whole genome shotgun (WGS) entry which is preliminary data.</text>
</comment>
<dbReference type="CDD" id="cd05269">
    <property type="entry name" value="TMR_SDR_a"/>
    <property type="match status" value="1"/>
</dbReference>
<evidence type="ECO:0000259" key="1">
    <source>
        <dbReference type="Pfam" id="PF05368"/>
    </source>
</evidence>
<gene>
    <name evidence="2" type="ORF">Dsi01nite_055440</name>
</gene>
<evidence type="ECO:0000313" key="2">
    <source>
        <dbReference type="EMBL" id="GIG47503.1"/>
    </source>
</evidence>
<dbReference type="EMBL" id="BONQ01000083">
    <property type="protein sequence ID" value="GIG47503.1"/>
    <property type="molecule type" value="Genomic_DNA"/>
</dbReference>
<dbReference type="PANTHER" id="PTHR47129:SF1">
    <property type="entry name" value="NMRA-LIKE DOMAIN-CONTAINING PROTEIN"/>
    <property type="match status" value="1"/>
</dbReference>
<dbReference type="Gene3D" id="3.90.25.10">
    <property type="entry name" value="UDP-galactose 4-epimerase, domain 1"/>
    <property type="match status" value="1"/>
</dbReference>
<dbReference type="Pfam" id="PF05368">
    <property type="entry name" value="NmrA"/>
    <property type="match status" value="1"/>
</dbReference>
<organism evidence="2 3">
    <name type="scientific">Dactylosporangium siamense</name>
    <dbReference type="NCBI Taxonomy" id="685454"/>
    <lineage>
        <taxon>Bacteria</taxon>
        <taxon>Bacillati</taxon>
        <taxon>Actinomycetota</taxon>
        <taxon>Actinomycetes</taxon>
        <taxon>Micromonosporales</taxon>
        <taxon>Micromonosporaceae</taxon>
        <taxon>Dactylosporangium</taxon>
    </lineage>
</organism>
<feature type="domain" description="NmrA-like" evidence="1">
    <location>
        <begin position="2"/>
        <end position="242"/>
    </location>
</feature>
<dbReference type="InterPro" id="IPR036291">
    <property type="entry name" value="NAD(P)-bd_dom_sf"/>
</dbReference>
<dbReference type="PANTHER" id="PTHR47129">
    <property type="entry name" value="QUINONE OXIDOREDUCTASE 2"/>
    <property type="match status" value="1"/>
</dbReference>
<evidence type="ECO:0000313" key="3">
    <source>
        <dbReference type="Proteomes" id="UP000660611"/>
    </source>
</evidence>
<dbReference type="Proteomes" id="UP000660611">
    <property type="component" value="Unassembled WGS sequence"/>
</dbReference>
<keyword evidence="3" id="KW-1185">Reference proteome</keyword>
<proteinExistence type="predicted"/>
<sequence>MTITVTGATGQLGRLVVAALKSQNVPVTAAVRNPAAAGGDNVRLADYDRPETLVPAFEGTDRLLLISGNEAGRRVEQHRAVVDAAVRAGVGHIVYTSITRADTSTNPLAPEHKATEELIVASGLPYTFLRNNWYFENYTASLATALEHGVILGAAGAGRVAAATRADFAAGAAAVLAATGNAHAGKVYETGGDTTMSLADLADEVTAQSGTKVAYQDLPADDYAQALVGFGLPEGFARVLAAADVSIAQGSLDVATGDLSALIGRPTTTLAQAVATALKK</sequence>
<dbReference type="RefSeq" id="WP_203849221.1">
    <property type="nucleotide sequence ID" value="NZ_BAAAVW010000018.1"/>
</dbReference>
<name>A0A919UEC4_9ACTN</name>
<dbReference type="InterPro" id="IPR008030">
    <property type="entry name" value="NmrA-like"/>
</dbReference>
<accession>A0A919UEC4</accession>